<keyword evidence="6" id="KW-0812">Transmembrane</keyword>
<dbReference type="SMART" id="SM00086">
    <property type="entry name" value="PAC"/>
    <property type="match status" value="3"/>
</dbReference>
<proteinExistence type="predicted"/>
<feature type="domain" description="PAS" evidence="7">
    <location>
        <begin position="1797"/>
        <end position="1841"/>
    </location>
</feature>
<dbReference type="GO" id="GO:0016301">
    <property type="term" value="F:kinase activity"/>
    <property type="evidence" value="ECO:0007669"/>
    <property type="project" value="UniProtKB-KW"/>
</dbReference>
<feature type="transmembrane region" description="Helical" evidence="6">
    <location>
        <begin position="21"/>
        <end position="41"/>
    </location>
</feature>
<reference evidence="9" key="1">
    <citation type="submission" date="2015-09" db="EMBL/GenBank/DDBJ databases">
        <authorList>
            <consortium name="Pathogen Informatics"/>
        </authorList>
    </citation>
    <scope>NUCLEOTIDE SEQUENCE [LARGE SCALE GENOMIC DNA]</scope>
    <source>
        <strain evidence="9">Lake Konstanz</strain>
    </source>
</reference>
<feature type="transmembrane region" description="Helical" evidence="6">
    <location>
        <begin position="47"/>
        <end position="64"/>
    </location>
</feature>
<feature type="domain" description="PAS" evidence="7">
    <location>
        <begin position="1912"/>
        <end position="1983"/>
    </location>
</feature>
<dbReference type="InterPro" id="IPR001610">
    <property type="entry name" value="PAC"/>
</dbReference>
<organism evidence="8 9">
    <name type="scientific">Bodo saltans</name>
    <name type="common">Flagellated protozoan</name>
    <dbReference type="NCBI Taxonomy" id="75058"/>
    <lineage>
        <taxon>Eukaryota</taxon>
        <taxon>Discoba</taxon>
        <taxon>Euglenozoa</taxon>
        <taxon>Kinetoplastea</taxon>
        <taxon>Metakinetoplastina</taxon>
        <taxon>Eubodonida</taxon>
        <taxon>Bodonidae</taxon>
        <taxon>Bodo</taxon>
    </lineage>
</organism>
<feature type="transmembrane region" description="Helical" evidence="6">
    <location>
        <begin position="1215"/>
        <end position="1235"/>
    </location>
</feature>
<evidence type="ECO:0000256" key="6">
    <source>
        <dbReference type="SAM" id="Phobius"/>
    </source>
</evidence>
<dbReference type="CDD" id="cd00130">
    <property type="entry name" value="PAS"/>
    <property type="match status" value="4"/>
</dbReference>
<feature type="transmembrane region" description="Helical" evidence="6">
    <location>
        <begin position="1525"/>
        <end position="1545"/>
    </location>
</feature>
<dbReference type="PROSITE" id="PS50112">
    <property type="entry name" value="PAS"/>
    <property type="match status" value="4"/>
</dbReference>
<dbReference type="InterPro" id="IPR035965">
    <property type="entry name" value="PAS-like_dom_sf"/>
</dbReference>
<keyword evidence="9" id="KW-1185">Reference proteome</keyword>
<feature type="transmembrane region" description="Helical" evidence="6">
    <location>
        <begin position="1716"/>
        <end position="1746"/>
    </location>
</feature>
<protein>
    <submittedName>
        <fullName evidence="8">PAS PAC sensor-like protein, putative</fullName>
    </submittedName>
</protein>
<dbReference type="Gene3D" id="3.30.450.20">
    <property type="entry name" value="PAS domain"/>
    <property type="match status" value="4"/>
</dbReference>
<evidence type="ECO:0000313" key="8">
    <source>
        <dbReference type="EMBL" id="CUG94024.1"/>
    </source>
</evidence>
<evidence type="ECO:0000313" key="9">
    <source>
        <dbReference type="Proteomes" id="UP000051952"/>
    </source>
</evidence>
<dbReference type="VEuPathDB" id="TriTrypDB:BSAL_46115"/>
<feature type="transmembrane region" description="Helical" evidence="6">
    <location>
        <begin position="1022"/>
        <end position="1045"/>
    </location>
</feature>
<dbReference type="InterPro" id="IPR000014">
    <property type="entry name" value="PAS"/>
</dbReference>
<dbReference type="InterPro" id="IPR057352">
    <property type="entry name" value="TPR_TmcB/C"/>
</dbReference>
<keyword evidence="1" id="KW-0808">Transferase</keyword>
<feature type="transmembrane region" description="Helical" evidence="6">
    <location>
        <begin position="1250"/>
        <end position="1269"/>
    </location>
</feature>
<evidence type="ECO:0000256" key="4">
    <source>
        <dbReference type="ARBA" id="ARBA00022840"/>
    </source>
</evidence>
<feature type="transmembrane region" description="Helical" evidence="6">
    <location>
        <begin position="878"/>
        <end position="899"/>
    </location>
</feature>
<keyword evidence="4" id="KW-0067">ATP-binding</keyword>
<dbReference type="NCBIfam" id="TIGR00229">
    <property type="entry name" value="sensory_box"/>
    <property type="match status" value="4"/>
</dbReference>
<keyword evidence="6" id="KW-1133">Transmembrane helix</keyword>
<feature type="transmembrane region" description="Helical" evidence="6">
    <location>
        <begin position="228"/>
        <end position="248"/>
    </location>
</feature>
<feature type="region of interest" description="Disordered" evidence="5">
    <location>
        <begin position="620"/>
        <end position="643"/>
    </location>
</feature>
<feature type="domain" description="PAS" evidence="7">
    <location>
        <begin position="2173"/>
        <end position="2236"/>
    </location>
</feature>
<dbReference type="Proteomes" id="UP000051952">
    <property type="component" value="Unassembled WGS sequence"/>
</dbReference>
<name>A0A0S4JX83_BODSA</name>
<feature type="transmembrane region" description="Helical" evidence="6">
    <location>
        <begin position="286"/>
        <end position="305"/>
    </location>
</feature>
<keyword evidence="6" id="KW-0472">Membrane</keyword>
<feature type="region of interest" description="Disordered" evidence="5">
    <location>
        <begin position="935"/>
        <end position="987"/>
    </location>
</feature>
<feature type="non-terminal residue" evidence="8">
    <location>
        <position position="2331"/>
    </location>
</feature>
<dbReference type="InterPro" id="IPR013767">
    <property type="entry name" value="PAS_fold"/>
</dbReference>
<dbReference type="GO" id="GO:0005524">
    <property type="term" value="F:ATP binding"/>
    <property type="evidence" value="ECO:0007669"/>
    <property type="project" value="UniProtKB-KW"/>
</dbReference>
<dbReference type="SUPFAM" id="SSF55785">
    <property type="entry name" value="PYP-like sensor domain (PAS domain)"/>
    <property type="match status" value="4"/>
</dbReference>
<evidence type="ECO:0000256" key="3">
    <source>
        <dbReference type="ARBA" id="ARBA00022777"/>
    </source>
</evidence>
<feature type="transmembrane region" description="Helical" evidence="6">
    <location>
        <begin position="108"/>
        <end position="131"/>
    </location>
</feature>
<feature type="transmembrane region" description="Helical" evidence="6">
    <location>
        <begin position="260"/>
        <end position="279"/>
    </location>
</feature>
<feature type="transmembrane region" description="Helical" evidence="6">
    <location>
        <begin position="185"/>
        <end position="207"/>
    </location>
</feature>
<sequence>MADTHSIASSRASSASTKQKMAMTFFSQTVPIFPFFSALQAHYPTSLVWIGLIVGVLQMLAFVINPRLPHGESLTAIAPIVYTAHLPFWDPLFSGAQLTFNQYLGPLIVGYILVYVTALSMVAFLFSGAPIQAETPHFMIWRLVIHSITSVLYIPLLQGFLSQVVCGWDGTGLWTLTGQACNTGTAEVTFILSIIGIVILVIMTFLAQSCLFRHDPESLHLLARAHANFDYIMVAWKTLSCILFHVLLADKQTFSWLPMYIFFSCGLLACATAFLLPYYHHSTNRFFTSAALVTSGAGLLVYLSTTESSSGISFTEMDIDGLLFFSCATVVWWIGQWVADARINPELIDTLPHLVDASVPQGPRAQQIFPTGLPVYDMSFQHLRDLCSEVVDQAQDESVRPDNISFGSDDNAVVLCPYLTAVHVDTDVELATRFLRCGEKLAPQAPKTQSLALAIRIFTKGMTRFEDSGVIHVSLSYMISSFAGKASLALQQAERVNRLEATFHVRYHAFKLQTRLKQELNLRDTTYQKIYDQAKKLHKETLMHMQQFWTKLLSQQVDMGQLNALSTIITHRREEGNQTFLRALQYKNNDRMLLTKYAWFLDQVMMESEHADQIRVHTKQEMEERKKNAMRGAKGNSGANQDQGVTDLLAQHSRFSEQRNNGSRTSASRALTFGAAFLLVAIGAGLLIFAFLTLDNRKHSLQCVDKAAQARSLAAEGGLLALQFFAAGGNTSSTQRMSYNESIPLLNAIDAISDDYFALHSAQMVGAEKPFLPQHIDFVRGDFVISEKMFSAVLTDRQFEPSSPFAFGYDIAQFLKVFSPLVQRSTKTNSSVYNASVAELLSAQLTLTNAFDAWVPSALNVTVAHCVTSYRDVSNYSLVILAVLFGASLLVLSGLLFLVSLSVTRVARLKQNILALFPLIPNDTLQRIAQQARERVDSYDEQDQEENIGIPQLVDTSGKHPGGGGDGHHADDLEKSANENSGPANEDALKQRLIAREKNRAKKDEEDDFDERTAILIPDFSFVAFGGFLMLLAGALVLSVLSLVLPETRDDAWDNALDRIELTVHQRDAFVDMIFDSLRTLADGEQTSFSSAVSSWQLTRQRLSKMIAEEPTEKEVLQIRDAALIEPYVTLLIQFYLTNFLANPSGTFAQYTDDATPVPQNAFGTAVKASFATANGVNLQVMNLFLQRVGIEMFGATERAADVVGKGTQTILSSIVVACAGAASILTVFGLWPIFNSNAFIFFSPSMRRLLGVTVFLSLAVLGFHAAMLHEYSTLEDDQNRLVNTYVRQNMTLDTYRLFSRNARQFVVSGDRAVYDQYFDGVALTGGEYGAADVFLSGEPVDPFLLNTFLRYAASQRSLELIAITLMANATNIIDALDVASVQWNFLTQPDAVELRALYPNEPLRYTNRTYDLGLPNWLLRLKAPYTLFSPQYEAVMDNATNSLAAIYNAQIGKLTSSVDDRRDLIQGLNIASIACSGLAFILGTIYIVWTLDSYIHELTQSGRRIRDANNNIVHVSSNEISLKLFAFLVLALLVAAFAIGVASIQTNRNAAKNVDASSSREWLVAQSMFAAEKFRANLSGVQFAQSALTDYGRELRVNREILYFGDTSGGEYNVPGMSKKTDLNTFLFGEDVTLSPEFACGYEPNTSVAIATLLQQGASSAILSWESSVNSLAGTSQWAEVNDAVTVMRNIVSPLLRVVHQSTVMLMTSINDQLTLFHIIFVVLIAVSMAAVIAGFLWIILPLLWQQDTEESGGKLLLRLIPAEVCESVPAIQEFFESELGDSRGGSQGSGGEATDTATIPVIAIDTRGVVLKFNTAAEEIFGYTAAEVIGNNVSILMPEKIGKNHDGYLLNYRRTGVRKVIGFDRQVHARRKSGELFPIELNVKEFKRDNGEFVYIGFCKDITKNLELKKTEELNNLIQEYATVPMIAIDSLGTVLRFNRAAEECFGQQIADVVNQNIKMLMPEEIAARHDSYLAAYLRTREKHIIDTTRSVQGLRKSGEVFPLEISVKEITTSDFGAMSTYLGFCRDLTQDIILDEANRINDEITDLSPVPIVGIDPYGKVLKFSRAACEMFGYEHAEVLDRNVKMLMPEAVAEVHDGYLEAYRQTGKKRIVGTEREVFVQRKDGTQIPMLALIREVKKEGSSTGTFVGYLVSLGEEKLNAKFKAIDDVIVDMHPVPLVTMNAIGTINRVNKALLYEFGFRREEVVDKNVKMLMPPEVAVVHDGYLKRYTETRVAHIIGSSRRVYGRRKNGNTFPVEVMVEEVIDADGKSTYIGFLRNLVHDLGLEQQFLINQTNLEISPTPMIGIDPMGTIKIFSKAAEECWKISAA</sequence>
<accession>A0A0S4JX83</accession>
<dbReference type="Pfam" id="PF25474">
    <property type="entry name" value="TPR_TmcB"/>
    <property type="match status" value="1"/>
</dbReference>
<feature type="transmembrane region" description="Helical" evidence="6">
    <location>
        <begin position="1471"/>
        <end position="1490"/>
    </location>
</feature>
<dbReference type="Pfam" id="PF00989">
    <property type="entry name" value="PAS"/>
    <property type="match status" value="3"/>
</dbReference>
<feature type="domain" description="PAS" evidence="7">
    <location>
        <begin position="2046"/>
        <end position="2109"/>
    </location>
</feature>
<evidence type="ECO:0000256" key="2">
    <source>
        <dbReference type="ARBA" id="ARBA00022741"/>
    </source>
</evidence>
<evidence type="ECO:0000259" key="7">
    <source>
        <dbReference type="PROSITE" id="PS50112"/>
    </source>
</evidence>
<gene>
    <name evidence="8" type="ORF">BSAL_46115</name>
</gene>
<evidence type="ECO:0000256" key="1">
    <source>
        <dbReference type="ARBA" id="ARBA00022679"/>
    </source>
</evidence>
<dbReference type="Pfam" id="PF13426">
    <property type="entry name" value="PAS_9"/>
    <property type="match status" value="1"/>
</dbReference>
<feature type="transmembrane region" description="Helical" evidence="6">
    <location>
        <begin position="670"/>
        <end position="692"/>
    </location>
</feature>
<dbReference type="FunFam" id="3.30.450.20:FF:000060">
    <property type="entry name" value="Sensor protein FixL"/>
    <property type="match status" value="1"/>
</dbReference>
<evidence type="ECO:0000256" key="5">
    <source>
        <dbReference type="SAM" id="MobiDB-lite"/>
    </source>
</evidence>
<dbReference type="SMART" id="SM00091">
    <property type="entry name" value="PAS"/>
    <property type="match status" value="4"/>
</dbReference>
<keyword evidence="2" id="KW-0547">Nucleotide-binding</keyword>
<dbReference type="PANTHER" id="PTHR31600">
    <property type="entry name" value="TINY MACROCYSTS PROTEIN B-RELATED"/>
    <property type="match status" value="1"/>
</dbReference>
<dbReference type="PANTHER" id="PTHR31600:SF2">
    <property type="entry name" value="GAMETE ENRICHED GENE 10 PROTEIN-RELATED"/>
    <property type="match status" value="1"/>
</dbReference>
<keyword evidence="3" id="KW-0418">Kinase</keyword>
<feature type="transmembrane region" description="Helical" evidence="6">
    <location>
        <begin position="71"/>
        <end position="88"/>
    </location>
</feature>
<dbReference type="GO" id="GO:0006355">
    <property type="term" value="P:regulation of DNA-templated transcription"/>
    <property type="evidence" value="ECO:0007669"/>
    <property type="project" value="InterPro"/>
</dbReference>
<feature type="compositionally biased region" description="Basic and acidic residues" evidence="5">
    <location>
        <begin position="966"/>
        <end position="977"/>
    </location>
</feature>
<dbReference type="OrthoDB" id="60033at2759"/>
<dbReference type="EMBL" id="CYKH01002218">
    <property type="protein sequence ID" value="CUG94024.1"/>
    <property type="molecule type" value="Genomic_DNA"/>
</dbReference>
<feature type="transmembrane region" description="Helical" evidence="6">
    <location>
        <begin position="143"/>
        <end position="165"/>
    </location>
</feature>
<dbReference type="InterPro" id="IPR052994">
    <property type="entry name" value="Tiny_macrocysts_regulators"/>
</dbReference>